<evidence type="ECO:0000313" key="3">
    <source>
        <dbReference type="Proteomes" id="UP001619911"/>
    </source>
</evidence>
<protein>
    <submittedName>
        <fullName evidence="2">DUF3021 domain-containing protein</fullName>
    </submittedName>
</protein>
<keyword evidence="3" id="KW-1185">Reference proteome</keyword>
<evidence type="ECO:0000313" key="2">
    <source>
        <dbReference type="EMBL" id="MFK2825351.1"/>
    </source>
</evidence>
<dbReference type="Proteomes" id="UP001619911">
    <property type="component" value="Unassembled WGS sequence"/>
</dbReference>
<organism evidence="2 3">
    <name type="scientific">Bacillus lumedeiriae</name>
    <dbReference type="NCBI Taxonomy" id="3058829"/>
    <lineage>
        <taxon>Bacteria</taxon>
        <taxon>Bacillati</taxon>
        <taxon>Bacillota</taxon>
        <taxon>Bacilli</taxon>
        <taxon>Bacillales</taxon>
        <taxon>Bacillaceae</taxon>
        <taxon>Bacillus</taxon>
    </lineage>
</organism>
<dbReference type="Pfam" id="PF11457">
    <property type="entry name" value="DUF3021"/>
    <property type="match status" value="1"/>
</dbReference>
<gene>
    <name evidence="2" type="ORF">QYG89_06575</name>
</gene>
<keyword evidence="1" id="KW-1133">Transmembrane helix</keyword>
<evidence type="ECO:0000256" key="1">
    <source>
        <dbReference type="SAM" id="Phobius"/>
    </source>
</evidence>
<feature type="transmembrane region" description="Helical" evidence="1">
    <location>
        <begin position="100"/>
        <end position="122"/>
    </location>
</feature>
<proteinExistence type="predicted"/>
<name>A0ABW8I9K7_9BACI</name>
<feature type="transmembrane region" description="Helical" evidence="1">
    <location>
        <begin position="73"/>
        <end position="94"/>
    </location>
</feature>
<accession>A0ABW8I9K7</accession>
<keyword evidence="1" id="KW-0812">Transmembrane</keyword>
<sequence>MKTFLFRSLIGIFFGAFIAVMTTMSVVYFGGTEWFNGELFIKNAFGTMFCGWFFTVSPLYFEISSLRLPQQTALHFATVIILNFILSLGVGWITFDLENILCFTAIFIGIYAVIWICFYLYYKNEAKKLNDGLQNIDKNT</sequence>
<feature type="transmembrane region" description="Helical" evidence="1">
    <location>
        <begin position="12"/>
        <end position="31"/>
    </location>
</feature>
<feature type="transmembrane region" description="Helical" evidence="1">
    <location>
        <begin position="43"/>
        <end position="61"/>
    </location>
</feature>
<dbReference type="InterPro" id="IPR021560">
    <property type="entry name" value="DUF3021"/>
</dbReference>
<reference evidence="2 3" key="1">
    <citation type="submission" date="2023-07" db="EMBL/GenBank/DDBJ databases">
        <title>Bacillus lucianemedeirus sp. nov, a new species isolated from an immunobiological production facility.</title>
        <authorList>
            <person name="Costa L.V."/>
            <person name="Miranda R.V.S.L."/>
            <person name="Brandao M.L.L."/>
            <person name="Reis C.M.F."/>
            <person name="Frazao A.M."/>
            <person name="Cruz F.V."/>
            <person name="Baio P.V.P."/>
            <person name="Veras J.F.C."/>
            <person name="Ramos J.N."/>
            <person name="Vieira V."/>
        </authorList>
    </citation>
    <scope>NUCLEOTIDE SEQUENCE [LARGE SCALE GENOMIC DNA]</scope>
    <source>
        <strain evidence="2 3">B190/17</strain>
    </source>
</reference>
<dbReference type="EMBL" id="JAUIYO010000003">
    <property type="protein sequence ID" value="MFK2825351.1"/>
    <property type="molecule type" value="Genomic_DNA"/>
</dbReference>
<keyword evidence="1" id="KW-0472">Membrane</keyword>
<comment type="caution">
    <text evidence="2">The sequence shown here is derived from an EMBL/GenBank/DDBJ whole genome shotgun (WGS) entry which is preliminary data.</text>
</comment>
<dbReference type="RefSeq" id="WP_404315850.1">
    <property type="nucleotide sequence ID" value="NZ_JAUIYO010000003.1"/>
</dbReference>